<dbReference type="GO" id="GO:0008955">
    <property type="term" value="F:peptidoglycan glycosyltransferase activity"/>
    <property type="evidence" value="ECO:0007669"/>
    <property type="project" value="UniProtKB-EC"/>
</dbReference>
<keyword evidence="8 16" id="KW-0472">Membrane</keyword>
<evidence type="ECO:0000256" key="15">
    <source>
        <dbReference type="ARBA" id="ARBA00049902"/>
    </source>
</evidence>
<feature type="transmembrane region" description="Helical" evidence="16">
    <location>
        <begin position="172"/>
        <end position="189"/>
    </location>
</feature>
<dbReference type="EC" id="2.4.99.28" evidence="14"/>
<keyword evidence="7 16" id="KW-1133">Transmembrane helix</keyword>
<keyword evidence="4 16" id="KW-0812">Transmembrane</keyword>
<comment type="similarity">
    <text evidence="11">Belongs to the SEDS family. FtsW subfamily.</text>
</comment>
<evidence type="ECO:0000256" key="16">
    <source>
        <dbReference type="SAM" id="Phobius"/>
    </source>
</evidence>
<dbReference type="GO" id="GO:0008360">
    <property type="term" value="P:regulation of cell shape"/>
    <property type="evidence" value="ECO:0007669"/>
    <property type="project" value="UniProtKB-KW"/>
</dbReference>
<evidence type="ECO:0000256" key="13">
    <source>
        <dbReference type="ARBA" id="ARBA00041418"/>
    </source>
</evidence>
<dbReference type="GO" id="GO:0005886">
    <property type="term" value="C:plasma membrane"/>
    <property type="evidence" value="ECO:0007669"/>
    <property type="project" value="TreeGrafter"/>
</dbReference>
<evidence type="ECO:0000256" key="12">
    <source>
        <dbReference type="ARBA" id="ARBA00041185"/>
    </source>
</evidence>
<dbReference type="Proteomes" id="UP000623250">
    <property type="component" value="Unassembled WGS sequence"/>
</dbReference>
<comment type="subcellular location">
    <subcellularLocation>
        <location evidence="1">Membrane</location>
        <topology evidence="1">Multi-pass membrane protein</topology>
    </subcellularLocation>
</comment>
<accession>A0A8I1GF23</accession>
<keyword evidence="2" id="KW-0328">Glycosyltransferase</keyword>
<dbReference type="GO" id="GO:0009252">
    <property type="term" value="P:peptidoglycan biosynthetic process"/>
    <property type="evidence" value="ECO:0007669"/>
    <property type="project" value="UniProtKB-KW"/>
</dbReference>
<evidence type="ECO:0000256" key="6">
    <source>
        <dbReference type="ARBA" id="ARBA00022984"/>
    </source>
</evidence>
<feature type="transmembrane region" description="Helical" evidence="16">
    <location>
        <begin position="115"/>
        <end position="137"/>
    </location>
</feature>
<proteinExistence type="inferred from homology"/>
<feature type="transmembrane region" description="Helical" evidence="16">
    <location>
        <begin position="149"/>
        <end position="166"/>
    </location>
</feature>
<feature type="transmembrane region" description="Helical" evidence="16">
    <location>
        <begin position="60"/>
        <end position="77"/>
    </location>
</feature>
<evidence type="ECO:0000256" key="9">
    <source>
        <dbReference type="ARBA" id="ARBA00032370"/>
    </source>
</evidence>
<organism evidence="17 18">
    <name type="scientific">Rhodomicrobium udaipurense</name>
    <dbReference type="NCBI Taxonomy" id="1202716"/>
    <lineage>
        <taxon>Bacteria</taxon>
        <taxon>Pseudomonadati</taxon>
        <taxon>Pseudomonadota</taxon>
        <taxon>Alphaproteobacteria</taxon>
        <taxon>Hyphomicrobiales</taxon>
        <taxon>Hyphomicrobiaceae</taxon>
        <taxon>Rhodomicrobium</taxon>
    </lineage>
</organism>
<evidence type="ECO:0000256" key="10">
    <source>
        <dbReference type="ARBA" id="ARBA00033270"/>
    </source>
</evidence>
<reference evidence="17 18" key="1">
    <citation type="submission" date="2020-12" db="EMBL/GenBank/DDBJ databases">
        <title>Revised draft genomes of Rhodomicrobium vannielii ATCC 17100 and Rhodomicrobium udaipurense JA643.</title>
        <authorList>
            <person name="Conners E.M."/>
            <person name="Davenport E.J."/>
            <person name="Bose A."/>
        </authorList>
    </citation>
    <scope>NUCLEOTIDE SEQUENCE [LARGE SCALE GENOMIC DNA]</scope>
    <source>
        <strain evidence="17 18">JA643</strain>
    </source>
</reference>
<feature type="transmembrane region" description="Helical" evidence="16">
    <location>
        <begin position="21"/>
        <end position="40"/>
    </location>
</feature>
<keyword evidence="18" id="KW-1185">Reference proteome</keyword>
<evidence type="ECO:0000313" key="17">
    <source>
        <dbReference type="EMBL" id="MBJ7544845.1"/>
    </source>
</evidence>
<dbReference type="PANTHER" id="PTHR30474:SF2">
    <property type="entry name" value="PEPTIDOGLYCAN GLYCOSYLTRANSFERASE FTSW-RELATED"/>
    <property type="match status" value="1"/>
</dbReference>
<name>A0A8I1GF23_9HYPH</name>
<evidence type="ECO:0000256" key="14">
    <source>
        <dbReference type="ARBA" id="ARBA00044770"/>
    </source>
</evidence>
<dbReference type="GO" id="GO:0051301">
    <property type="term" value="P:cell division"/>
    <property type="evidence" value="ECO:0007669"/>
    <property type="project" value="UniProtKB-KW"/>
</dbReference>
<comment type="caution">
    <text evidence="17">The sequence shown here is derived from an EMBL/GenBank/DDBJ whole genome shotgun (WGS) entry which is preliminary data.</text>
</comment>
<dbReference type="EMBL" id="JAEMUK010000081">
    <property type="protein sequence ID" value="MBJ7544845.1"/>
    <property type="molecule type" value="Genomic_DNA"/>
</dbReference>
<feature type="transmembrane region" description="Helical" evidence="16">
    <location>
        <begin position="265"/>
        <end position="291"/>
    </location>
</feature>
<dbReference type="Pfam" id="PF01098">
    <property type="entry name" value="FTSW_RODA_SPOVE"/>
    <property type="match status" value="1"/>
</dbReference>
<dbReference type="AlphaFoldDB" id="A0A8I1GF23"/>
<keyword evidence="3" id="KW-0808">Transferase</keyword>
<evidence type="ECO:0000256" key="5">
    <source>
        <dbReference type="ARBA" id="ARBA00022960"/>
    </source>
</evidence>
<feature type="transmembrane region" description="Helical" evidence="16">
    <location>
        <begin position="196"/>
        <end position="212"/>
    </location>
</feature>
<gene>
    <name evidence="17" type="ORF">JDN41_14930</name>
</gene>
<feature type="transmembrane region" description="Helical" evidence="16">
    <location>
        <begin position="342"/>
        <end position="361"/>
    </location>
</feature>
<evidence type="ECO:0000256" key="1">
    <source>
        <dbReference type="ARBA" id="ARBA00004141"/>
    </source>
</evidence>
<keyword evidence="5" id="KW-0133">Cell shape</keyword>
<evidence type="ECO:0000256" key="3">
    <source>
        <dbReference type="ARBA" id="ARBA00022679"/>
    </source>
</evidence>
<evidence type="ECO:0000256" key="2">
    <source>
        <dbReference type="ARBA" id="ARBA00022676"/>
    </source>
</evidence>
<sequence length="389" mass="41960">MSFSRAERAVVTDWWITVDRTLLALILVLAVAGLAASFAASPYIAQKLKLEPFYFVKRHTIGVIAALAIMFVVSLATPQQVKRLALIMFGVGLALMVAALLQGMERNGAVRWLNIGGVLLQPSEFVKPGFVVLSAWLFSESIKRQDMPALEFAGLALVAFVALLVLQPDMGQTIIVATVWCALFFLSGYSLRFAPIFLALAAAGLIAAYFTMPHVMTRINRFAGGGTESMQTVLAMNAFRDAGWLGHGLGEGFAKGRLPDAHNDFVFAAIAEEMGIAACLFLVAIYAFIVWKALTAAFRERDAFIRLAAAGLVMLFGFQALVNMAVNLNLIPAKGVTLPFISYGRSSLLATAVTLGMIVALTRRSVFKYSAQVLPPLGLTVTSGRETRS</sequence>
<dbReference type="RefSeq" id="WP_037235530.1">
    <property type="nucleotide sequence ID" value="NZ_JAEMUK010000081.1"/>
</dbReference>
<evidence type="ECO:0000256" key="8">
    <source>
        <dbReference type="ARBA" id="ARBA00023136"/>
    </source>
</evidence>
<keyword evidence="6" id="KW-0573">Peptidoglycan synthesis</keyword>
<dbReference type="InterPro" id="IPR001182">
    <property type="entry name" value="FtsW/RodA"/>
</dbReference>
<keyword evidence="17" id="KW-0132">Cell division</keyword>
<protein>
    <recommendedName>
        <fullName evidence="12">Probable peptidoglycan glycosyltransferase FtsW</fullName>
        <ecNumber evidence="14">2.4.99.28</ecNumber>
    </recommendedName>
    <alternativeName>
        <fullName evidence="13">Cell division protein FtsW</fullName>
    </alternativeName>
    <alternativeName>
        <fullName evidence="10">Cell wall polymerase</fullName>
    </alternativeName>
    <alternativeName>
        <fullName evidence="9">Peptidoglycan polymerase</fullName>
    </alternativeName>
</protein>
<dbReference type="PANTHER" id="PTHR30474">
    <property type="entry name" value="CELL CYCLE PROTEIN"/>
    <property type="match status" value="1"/>
</dbReference>
<keyword evidence="17" id="KW-0131">Cell cycle</keyword>
<feature type="transmembrane region" description="Helical" evidence="16">
    <location>
        <begin position="84"/>
        <end position="103"/>
    </location>
</feature>
<evidence type="ECO:0000256" key="4">
    <source>
        <dbReference type="ARBA" id="ARBA00022692"/>
    </source>
</evidence>
<comment type="catalytic activity">
    <reaction evidence="15">
        <text>[GlcNAc-(1-&gt;4)-Mur2Ac(oyl-L-Ala-gamma-D-Glu-L-Lys-D-Ala-D-Ala)](n)-di-trans,octa-cis-undecaprenyl diphosphate + beta-D-GlcNAc-(1-&gt;4)-Mur2Ac(oyl-L-Ala-gamma-D-Glu-L-Lys-D-Ala-D-Ala)-di-trans,octa-cis-undecaprenyl diphosphate = [GlcNAc-(1-&gt;4)-Mur2Ac(oyl-L-Ala-gamma-D-Glu-L-Lys-D-Ala-D-Ala)](n+1)-di-trans,octa-cis-undecaprenyl diphosphate + di-trans,octa-cis-undecaprenyl diphosphate + H(+)</text>
        <dbReference type="Rhea" id="RHEA:23708"/>
        <dbReference type="Rhea" id="RHEA-COMP:9602"/>
        <dbReference type="Rhea" id="RHEA-COMP:9603"/>
        <dbReference type="ChEBI" id="CHEBI:15378"/>
        <dbReference type="ChEBI" id="CHEBI:58405"/>
        <dbReference type="ChEBI" id="CHEBI:60033"/>
        <dbReference type="ChEBI" id="CHEBI:78435"/>
        <dbReference type="EC" id="2.4.99.28"/>
    </reaction>
</comment>
<evidence type="ECO:0000256" key="7">
    <source>
        <dbReference type="ARBA" id="ARBA00022989"/>
    </source>
</evidence>
<feature type="transmembrane region" description="Helical" evidence="16">
    <location>
        <begin position="303"/>
        <end position="322"/>
    </location>
</feature>
<dbReference type="GO" id="GO:0015648">
    <property type="term" value="F:lipid-linked peptidoglycan transporter activity"/>
    <property type="evidence" value="ECO:0007669"/>
    <property type="project" value="TreeGrafter"/>
</dbReference>
<dbReference type="GO" id="GO:0032153">
    <property type="term" value="C:cell division site"/>
    <property type="evidence" value="ECO:0007669"/>
    <property type="project" value="TreeGrafter"/>
</dbReference>
<evidence type="ECO:0000256" key="11">
    <source>
        <dbReference type="ARBA" id="ARBA00038053"/>
    </source>
</evidence>
<evidence type="ECO:0000313" key="18">
    <source>
        <dbReference type="Proteomes" id="UP000623250"/>
    </source>
</evidence>